<gene>
    <name evidence="1" type="ORF">DSO57_1024492</name>
</gene>
<dbReference type="Proteomes" id="UP001165960">
    <property type="component" value="Unassembled WGS sequence"/>
</dbReference>
<accession>A0ACC2SFB6</accession>
<dbReference type="EMBL" id="QTSX02005103">
    <property type="protein sequence ID" value="KAJ9061051.1"/>
    <property type="molecule type" value="Genomic_DNA"/>
</dbReference>
<evidence type="ECO:0000313" key="1">
    <source>
        <dbReference type="EMBL" id="KAJ9061051.1"/>
    </source>
</evidence>
<keyword evidence="2" id="KW-1185">Reference proteome</keyword>
<protein>
    <submittedName>
        <fullName evidence="1">Uncharacterized protein</fullName>
    </submittedName>
</protein>
<proteinExistence type="predicted"/>
<name>A0ACC2SFB6_9FUNG</name>
<comment type="caution">
    <text evidence="1">The sequence shown here is derived from an EMBL/GenBank/DDBJ whole genome shotgun (WGS) entry which is preliminary data.</text>
</comment>
<evidence type="ECO:0000313" key="2">
    <source>
        <dbReference type="Proteomes" id="UP001165960"/>
    </source>
</evidence>
<reference evidence="1" key="1">
    <citation type="submission" date="2022-04" db="EMBL/GenBank/DDBJ databases">
        <title>Genome of the entomopathogenic fungus Entomophthora muscae.</title>
        <authorList>
            <person name="Elya C."/>
            <person name="Lovett B.R."/>
            <person name="Lee E."/>
            <person name="Macias A.M."/>
            <person name="Hajek A.E."/>
            <person name="De Bivort B.L."/>
            <person name="Kasson M.T."/>
            <person name="De Fine Licht H.H."/>
            <person name="Stajich J.E."/>
        </authorList>
    </citation>
    <scope>NUCLEOTIDE SEQUENCE</scope>
    <source>
        <strain evidence="1">Berkeley</strain>
    </source>
</reference>
<sequence length="107" mass="12592">MKMSQVAKEREKARRAKVLALLFWLSVNSKRPCVLLKKRQLVFSKRKNARLRRKSVGLLKKKDLKKRRVWLKSKGSRKSVNNFARKGSCSPRPKKRPNVRLSFDSML</sequence>
<organism evidence="1 2">
    <name type="scientific">Entomophthora muscae</name>
    <dbReference type="NCBI Taxonomy" id="34485"/>
    <lineage>
        <taxon>Eukaryota</taxon>
        <taxon>Fungi</taxon>
        <taxon>Fungi incertae sedis</taxon>
        <taxon>Zoopagomycota</taxon>
        <taxon>Entomophthoromycotina</taxon>
        <taxon>Entomophthoromycetes</taxon>
        <taxon>Entomophthorales</taxon>
        <taxon>Entomophthoraceae</taxon>
        <taxon>Entomophthora</taxon>
    </lineage>
</organism>